<evidence type="ECO:0008006" key="2">
    <source>
        <dbReference type="Google" id="ProtNLM"/>
    </source>
</evidence>
<dbReference type="AlphaFoldDB" id="A0A0F9DP84"/>
<comment type="caution">
    <text evidence="1">The sequence shown here is derived from an EMBL/GenBank/DDBJ whole genome shotgun (WGS) entry which is preliminary data.</text>
</comment>
<evidence type="ECO:0000313" key="1">
    <source>
        <dbReference type="EMBL" id="KKL19461.1"/>
    </source>
</evidence>
<sequence length="111" mass="12623">MQPPNLLPFLRRLHDLDSEERQLYRDRKAKRACPLCGNPKPEAPFCAPCYAALKKAKREATQEGVCSTCFTHPIAPAASPRYRGPLTQCKECREAEAARQAERTLRRQLDL</sequence>
<reference evidence="1" key="1">
    <citation type="journal article" date="2015" name="Nature">
        <title>Complex archaea that bridge the gap between prokaryotes and eukaryotes.</title>
        <authorList>
            <person name="Spang A."/>
            <person name="Saw J.H."/>
            <person name="Jorgensen S.L."/>
            <person name="Zaremba-Niedzwiedzka K."/>
            <person name="Martijn J."/>
            <person name="Lind A.E."/>
            <person name="van Eijk R."/>
            <person name="Schleper C."/>
            <person name="Guy L."/>
            <person name="Ettema T.J."/>
        </authorList>
    </citation>
    <scope>NUCLEOTIDE SEQUENCE</scope>
</reference>
<gene>
    <name evidence="1" type="ORF">LCGC14_2465230</name>
</gene>
<accession>A0A0F9DP84</accession>
<proteinExistence type="predicted"/>
<dbReference type="EMBL" id="LAZR01038480">
    <property type="protein sequence ID" value="KKL19461.1"/>
    <property type="molecule type" value="Genomic_DNA"/>
</dbReference>
<protein>
    <recommendedName>
        <fullName evidence="2">Double zinc ribbon domain-containing protein</fullName>
    </recommendedName>
</protein>
<organism evidence="1">
    <name type="scientific">marine sediment metagenome</name>
    <dbReference type="NCBI Taxonomy" id="412755"/>
    <lineage>
        <taxon>unclassified sequences</taxon>
        <taxon>metagenomes</taxon>
        <taxon>ecological metagenomes</taxon>
    </lineage>
</organism>
<name>A0A0F9DP84_9ZZZZ</name>